<feature type="compositionally biased region" description="Low complexity" evidence="1">
    <location>
        <begin position="1"/>
        <end position="18"/>
    </location>
</feature>
<evidence type="ECO:0000313" key="3">
    <source>
        <dbReference type="Proteomes" id="UP001147746"/>
    </source>
</evidence>
<reference evidence="2" key="1">
    <citation type="submission" date="2022-12" db="EMBL/GenBank/DDBJ databases">
        <authorList>
            <person name="Petersen C."/>
        </authorList>
    </citation>
    <scope>NUCLEOTIDE SEQUENCE</scope>
    <source>
        <strain evidence="2">IBT 21472</strain>
    </source>
</reference>
<proteinExistence type="predicted"/>
<protein>
    <submittedName>
        <fullName evidence="2">Uncharacterized protein</fullName>
    </submittedName>
</protein>
<evidence type="ECO:0000313" key="2">
    <source>
        <dbReference type="EMBL" id="KAJ5324334.1"/>
    </source>
</evidence>
<sequence>MPETSGHSSAVSGGSSAVPTPANNSSSWGDKVFRKGGSENEPINEGEGHVHASNPRDTIGNFLGLQDQKTRAENKFKERAGLVDGQKPYTEDGGPTCAGEDHTFAGRKPGGSDTWPGWETTKSFFGAGNVN</sequence>
<feature type="region of interest" description="Disordered" evidence="1">
    <location>
        <begin position="1"/>
        <end position="61"/>
    </location>
</feature>
<comment type="caution">
    <text evidence="2">The sequence shown here is derived from an EMBL/GenBank/DDBJ whole genome shotgun (WGS) entry which is preliminary data.</text>
</comment>
<evidence type="ECO:0000256" key="1">
    <source>
        <dbReference type="SAM" id="MobiDB-lite"/>
    </source>
</evidence>
<reference evidence="2" key="2">
    <citation type="journal article" date="2023" name="IMA Fungus">
        <title>Comparative genomic study of the Penicillium genus elucidates a diverse pangenome and 15 lateral gene transfer events.</title>
        <authorList>
            <person name="Petersen C."/>
            <person name="Sorensen T."/>
            <person name="Nielsen M.R."/>
            <person name="Sondergaard T.E."/>
            <person name="Sorensen J.L."/>
            <person name="Fitzpatrick D.A."/>
            <person name="Frisvad J.C."/>
            <person name="Nielsen K.L."/>
        </authorList>
    </citation>
    <scope>NUCLEOTIDE SEQUENCE</scope>
    <source>
        <strain evidence="2">IBT 21472</strain>
    </source>
</reference>
<feature type="region of interest" description="Disordered" evidence="1">
    <location>
        <begin position="79"/>
        <end position="131"/>
    </location>
</feature>
<organism evidence="2 3">
    <name type="scientific">Penicillium atrosanguineum</name>
    <dbReference type="NCBI Taxonomy" id="1132637"/>
    <lineage>
        <taxon>Eukaryota</taxon>
        <taxon>Fungi</taxon>
        <taxon>Dikarya</taxon>
        <taxon>Ascomycota</taxon>
        <taxon>Pezizomycotina</taxon>
        <taxon>Eurotiomycetes</taxon>
        <taxon>Eurotiomycetidae</taxon>
        <taxon>Eurotiales</taxon>
        <taxon>Aspergillaceae</taxon>
        <taxon>Penicillium</taxon>
    </lineage>
</organism>
<dbReference type="EMBL" id="JAPZBO010000002">
    <property type="protein sequence ID" value="KAJ5324334.1"/>
    <property type="molecule type" value="Genomic_DNA"/>
</dbReference>
<gene>
    <name evidence="2" type="ORF">N7476_002934</name>
</gene>
<accession>A0A9W9HL46</accession>
<dbReference type="Proteomes" id="UP001147746">
    <property type="component" value="Unassembled WGS sequence"/>
</dbReference>
<dbReference type="OrthoDB" id="4504900at2759"/>
<keyword evidence="3" id="KW-1185">Reference proteome</keyword>
<name>A0A9W9HL46_9EURO</name>
<dbReference type="AlphaFoldDB" id="A0A9W9HL46"/>